<protein>
    <recommendedName>
        <fullName evidence="1">non-specific serine/threonine protein kinase</fullName>
        <ecNumber evidence="1">2.7.11.1</ecNumber>
    </recommendedName>
</protein>
<keyword evidence="4" id="KW-0547">Nucleotide-binding</keyword>
<evidence type="ECO:0000313" key="8">
    <source>
        <dbReference type="EMBL" id="MDK9500340.1"/>
    </source>
</evidence>
<evidence type="ECO:0000259" key="7">
    <source>
        <dbReference type="PROSITE" id="PS50011"/>
    </source>
</evidence>
<dbReference type="Pfam" id="PF00069">
    <property type="entry name" value="Pkinase"/>
    <property type="match status" value="1"/>
</dbReference>
<dbReference type="SMART" id="SM00220">
    <property type="entry name" value="S_TKc"/>
    <property type="match status" value="1"/>
</dbReference>
<dbReference type="PROSITE" id="PS50011">
    <property type="entry name" value="PROTEIN_KINASE_DOM"/>
    <property type="match status" value="1"/>
</dbReference>
<evidence type="ECO:0000256" key="3">
    <source>
        <dbReference type="ARBA" id="ARBA00022679"/>
    </source>
</evidence>
<evidence type="ECO:0000256" key="6">
    <source>
        <dbReference type="ARBA" id="ARBA00022840"/>
    </source>
</evidence>
<keyword evidence="6" id="KW-0067">ATP-binding</keyword>
<dbReference type="PANTHER" id="PTHR43289:SF6">
    <property type="entry name" value="SERINE_THREONINE-PROTEIN KINASE NEKL-3"/>
    <property type="match status" value="1"/>
</dbReference>
<accession>A0ABT7H5J4</accession>
<name>A0ABT7H5J4_9ACTN</name>
<evidence type="ECO:0000256" key="5">
    <source>
        <dbReference type="ARBA" id="ARBA00022777"/>
    </source>
</evidence>
<dbReference type="RefSeq" id="WP_285345994.1">
    <property type="nucleotide sequence ID" value="NZ_JASITI010000060.1"/>
</dbReference>
<evidence type="ECO:0000256" key="4">
    <source>
        <dbReference type="ARBA" id="ARBA00022741"/>
    </source>
</evidence>
<dbReference type="CDD" id="cd14014">
    <property type="entry name" value="STKc_PknB_like"/>
    <property type="match status" value="1"/>
</dbReference>
<gene>
    <name evidence="8" type="ORF">QEZ40_006159</name>
</gene>
<dbReference type="InterPro" id="IPR011009">
    <property type="entry name" value="Kinase-like_dom_sf"/>
</dbReference>
<evidence type="ECO:0000256" key="1">
    <source>
        <dbReference type="ARBA" id="ARBA00012513"/>
    </source>
</evidence>
<proteinExistence type="predicted"/>
<dbReference type="Proteomes" id="UP001223390">
    <property type="component" value="Unassembled WGS sequence"/>
</dbReference>
<comment type="caution">
    <text evidence="8">The sequence shown here is derived from an EMBL/GenBank/DDBJ whole genome shotgun (WGS) entry which is preliminary data.</text>
</comment>
<dbReference type="SUPFAM" id="SSF56112">
    <property type="entry name" value="Protein kinase-like (PK-like)"/>
    <property type="match status" value="1"/>
</dbReference>
<dbReference type="EMBL" id="JASITI010000060">
    <property type="protein sequence ID" value="MDK9500340.1"/>
    <property type="molecule type" value="Genomic_DNA"/>
</dbReference>
<evidence type="ECO:0000313" key="9">
    <source>
        <dbReference type="Proteomes" id="UP001223390"/>
    </source>
</evidence>
<dbReference type="Gene3D" id="3.30.200.20">
    <property type="entry name" value="Phosphorylase Kinase, domain 1"/>
    <property type="match status" value="1"/>
</dbReference>
<keyword evidence="9" id="KW-1185">Reference proteome</keyword>
<feature type="domain" description="Protein kinase" evidence="7">
    <location>
        <begin position="44"/>
        <end position="301"/>
    </location>
</feature>
<dbReference type="Gene3D" id="1.10.510.10">
    <property type="entry name" value="Transferase(Phosphotransferase) domain 1"/>
    <property type="match status" value="1"/>
</dbReference>
<dbReference type="InterPro" id="IPR000719">
    <property type="entry name" value="Prot_kinase_dom"/>
</dbReference>
<evidence type="ECO:0000256" key="2">
    <source>
        <dbReference type="ARBA" id="ARBA00022527"/>
    </source>
</evidence>
<sequence>MPSDILTARLVRVTPLCLNSITYISLCWATGGSAVQGQLVGKRFVVREFLGAGAEAQVYRAIERETDHEVALKFQFARGHETVRTYRGDGENLAHAAHLGMLLADVRGVPEVFWHGRHGERHCLATEFVDGISVEEAICKARPVRCVATLAATLGQICETLSAMHDSGLVHCDLKPENLLIGARNDLLHILDLGSAEFIGRPFRGGTSGYAAPENLDQLGPVSARADVFSLGCVLIEMTTMKLPYGGQEGRPEAGLAPLPAADAALIPTRLRDLALRMVAYDPDHRPRDARAVLAELAPLLPRLGDPRPVKAWDPDPTARYRCCVSAEPPRAVRRARRITSCPACAARIPRSRRPRA</sequence>
<dbReference type="GO" id="GO:0016301">
    <property type="term" value="F:kinase activity"/>
    <property type="evidence" value="ECO:0007669"/>
    <property type="project" value="UniProtKB-KW"/>
</dbReference>
<dbReference type="InterPro" id="IPR008271">
    <property type="entry name" value="Ser/Thr_kinase_AS"/>
</dbReference>
<keyword evidence="5 8" id="KW-0418">Kinase</keyword>
<organism evidence="8 9">
    <name type="scientific">Streptomyces katrae</name>
    <dbReference type="NCBI Taxonomy" id="68223"/>
    <lineage>
        <taxon>Bacteria</taxon>
        <taxon>Bacillati</taxon>
        <taxon>Actinomycetota</taxon>
        <taxon>Actinomycetes</taxon>
        <taxon>Kitasatosporales</taxon>
        <taxon>Streptomycetaceae</taxon>
        <taxon>Streptomyces</taxon>
    </lineage>
</organism>
<dbReference type="EC" id="2.7.11.1" evidence="1"/>
<reference evidence="8 9" key="1">
    <citation type="submission" date="2023-05" db="EMBL/GenBank/DDBJ databases">
        <title>Sequencing and Assembly of Streptomyces sp. NP73.</title>
        <authorList>
            <person name="Konwar A.N."/>
            <person name="Saikia K."/>
            <person name="Thakur D."/>
        </authorList>
    </citation>
    <scope>NUCLEOTIDE SEQUENCE [LARGE SCALE GENOMIC DNA]</scope>
    <source>
        <strain evidence="8 9">NP73</strain>
    </source>
</reference>
<keyword evidence="3" id="KW-0808">Transferase</keyword>
<dbReference type="PROSITE" id="PS00108">
    <property type="entry name" value="PROTEIN_KINASE_ST"/>
    <property type="match status" value="1"/>
</dbReference>
<dbReference type="PANTHER" id="PTHR43289">
    <property type="entry name" value="MITOGEN-ACTIVATED PROTEIN KINASE KINASE KINASE 20-RELATED"/>
    <property type="match status" value="1"/>
</dbReference>
<keyword evidence="2" id="KW-0723">Serine/threonine-protein kinase</keyword>